<dbReference type="InterPro" id="IPR000182">
    <property type="entry name" value="GNAT_dom"/>
</dbReference>
<dbReference type="EMBL" id="CAEZZW010000001">
    <property type="protein sequence ID" value="CAB4770208.1"/>
    <property type="molecule type" value="Genomic_DNA"/>
</dbReference>
<evidence type="ECO:0000313" key="5">
    <source>
        <dbReference type="EMBL" id="CAB4770208.1"/>
    </source>
</evidence>
<dbReference type="EMBL" id="CAFBNH010000003">
    <property type="protein sequence ID" value="CAB4941393.1"/>
    <property type="molecule type" value="Genomic_DNA"/>
</dbReference>
<dbReference type="EMBL" id="CAFBQX010000001">
    <property type="protein sequence ID" value="CAB5070131.1"/>
    <property type="molecule type" value="Genomic_DNA"/>
</dbReference>
<evidence type="ECO:0000313" key="8">
    <source>
        <dbReference type="EMBL" id="CAB4941393.1"/>
    </source>
</evidence>
<evidence type="ECO:0000313" key="10">
    <source>
        <dbReference type="EMBL" id="CAB5070131.1"/>
    </source>
</evidence>
<dbReference type="CDD" id="cd04301">
    <property type="entry name" value="NAT_SF"/>
    <property type="match status" value="1"/>
</dbReference>
<proteinExistence type="predicted"/>
<dbReference type="AlphaFoldDB" id="A0A6J7JDT4"/>
<dbReference type="InterPro" id="IPR056935">
    <property type="entry name" value="Rv0428c-like_C"/>
</dbReference>
<organism evidence="8">
    <name type="scientific">freshwater metagenome</name>
    <dbReference type="NCBI Taxonomy" id="449393"/>
    <lineage>
        <taxon>unclassified sequences</taxon>
        <taxon>metagenomes</taxon>
        <taxon>ecological metagenomes</taxon>
    </lineage>
</organism>
<accession>A0A6J7JDT4</accession>
<dbReference type="EMBL" id="CAESAE010000005">
    <property type="protein sequence ID" value="CAB4340432.1"/>
    <property type="molecule type" value="Genomic_DNA"/>
</dbReference>
<dbReference type="EMBL" id="CAFBLD010000003">
    <property type="protein sequence ID" value="CAB4861701.1"/>
    <property type="molecule type" value="Genomic_DNA"/>
</dbReference>
<dbReference type="EMBL" id="CAFABH010000001">
    <property type="protein sequence ID" value="CAB4818665.1"/>
    <property type="molecule type" value="Genomic_DNA"/>
</dbReference>
<feature type="domain" description="N-acetyltransferase" evidence="1">
    <location>
        <begin position="172"/>
        <end position="312"/>
    </location>
</feature>
<name>A0A6J7JDT4_9ZZZZ</name>
<dbReference type="EMBL" id="CAEZXO010000001">
    <property type="protein sequence ID" value="CAB4683783.1"/>
    <property type="molecule type" value="Genomic_DNA"/>
</dbReference>
<evidence type="ECO:0000313" key="9">
    <source>
        <dbReference type="EMBL" id="CAB4970634.1"/>
    </source>
</evidence>
<gene>
    <name evidence="3" type="ORF">UFOPK2510_00135</name>
    <name evidence="4" type="ORF">UFOPK2718_00601</name>
    <name evidence="5" type="ORF">UFOPK2936_00141</name>
    <name evidence="6" type="ORF">UFOPK3174_00072</name>
    <name evidence="7" type="ORF">UFOPK3328_00520</name>
    <name evidence="8" type="ORF">UFOPK3779_00555</name>
    <name evidence="9" type="ORF">UFOPK3913_00378</name>
    <name evidence="2" type="ORF">UFOPK4107_00954</name>
    <name evidence="10" type="ORF">UFOPK4403_00288</name>
</gene>
<evidence type="ECO:0000259" key="1">
    <source>
        <dbReference type="PROSITE" id="PS51186"/>
    </source>
</evidence>
<dbReference type="SUPFAM" id="SSF55729">
    <property type="entry name" value="Acyl-CoA N-acyltransferases (Nat)"/>
    <property type="match status" value="1"/>
</dbReference>
<evidence type="ECO:0000313" key="7">
    <source>
        <dbReference type="EMBL" id="CAB4861701.1"/>
    </source>
</evidence>
<evidence type="ECO:0000313" key="2">
    <source>
        <dbReference type="EMBL" id="CAB4340432.1"/>
    </source>
</evidence>
<reference evidence="8" key="1">
    <citation type="submission" date="2020-05" db="EMBL/GenBank/DDBJ databases">
        <authorList>
            <person name="Chiriac C."/>
            <person name="Salcher M."/>
            <person name="Ghai R."/>
            <person name="Kavagutti S V."/>
        </authorList>
    </citation>
    <scope>NUCLEOTIDE SEQUENCE</scope>
</reference>
<dbReference type="GO" id="GO:0016747">
    <property type="term" value="F:acyltransferase activity, transferring groups other than amino-acyl groups"/>
    <property type="evidence" value="ECO:0007669"/>
    <property type="project" value="InterPro"/>
</dbReference>
<evidence type="ECO:0000313" key="3">
    <source>
        <dbReference type="EMBL" id="CAB4683783.1"/>
    </source>
</evidence>
<protein>
    <submittedName>
        <fullName evidence="8">Unannotated protein</fullName>
    </submittedName>
</protein>
<evidence type="ECO:0000313" key="4">
    <source>
        <dbReference type="EMBL" id="CAB4722414.1"/>
    </source>
</evidence>
<dbReference type="EMBL" id="CAFBOC010000003">
    <property type="protein sequence ID" value="CAB4970634.1"/>
    <property type="molecule type" value="Genomic_DNA"/>
</dbReference>
<dbReference type="Pfam" id="PF24553">
    <property type="entry name" value="Rv0428c_C"/>
    <property type="match status" value="1"/>
</dbReference>
<dbReference type="PROSITE" id="PS51186">
    <property type="entry name" value="GNAT"/>
    <property type="match status" value="1"/>
</dbReference>
<sequence>MVGKRMTIRLHRAEGGYRDIVGVLESPTDLRKRDGSLAHFDPDDIAIWREIMAPVGRAGHGAPLSQRIREIEVVANETWPAKTQEQFGGWLLRSSGKFTMRANSVLPLGQPPYGEPGKSITEAISHVVDFYRGAKLTPVFHIPLPTYSELDTYLAEQGWTKKISADVMVADIDLSQIVSKPGWEIADSPTDEWLHVQEDFGVAEIMKSAPALYAALRIDSHLVAVGRAAIYENWSVFSRFFVKKEFRGQGFGRDLIRYLSRESILQGATKTMLQVDSANSVAIRLYENEGFRRHHSYVYRTLDALAESKDAC</sequence>
<dbReference type="Gene3D" id="3.40.630.30">
    <property type="match status" value="1"/>
</dbReference>
<evidence type="ECO:0000313" key="6">
    <source>
        <dbReference type="EMBL" id="CAB4818665.1"/>
    </source>
</evidence>
<dbReference type="InterPro" id="IPR016181">
    <property type="entry name" value="Acyl_CoA_acyltransferase"/>
</dbReference>
<dbReference type="EMBL" id="CAEZYM010000004">
    <property type="protein sequence ID" value="CAB4722414.1"/>
    <property type="molecule type" value="Genomic_DNA"/>
</dbReference>